<feature type="compositionally biased region" description="Polar residues" evidence="6">
    <location>
        <begin position="82"/>
        <end position="97"/>
    </location>
</feature>
<reference evidence="9 10" key="1">
    <citation type="submission" date="2016-05" db="EMBL/GenBank/DDBJ databases">
        <title>A degradative enzymes factory behind the ericoid mycorrhizal symbiosis.</title>
        <authorList>
            <consortium name="DOE Joint Genome Institute"/>
            <person name="Martino E."/>
            <person name="Morin E."/>
            <person name="Grelet G."/>
            <person name="Kuo A."/>
            <person name="Kohler A."/>
            <person name="Daghino S."/>
            <person name="Barry K."/>
            <person name="Choi C."/>
            <person name="Cichocki N."/>
            <person name="Clum A."/>
            <person name="Copeland A."/>
            <person name="Hainaut M."/>
            <person name="Haridas S."/>
            <person name="Labutti K."/>
            <person name="Lindquist E."/>
            <person name="Lipzen A."/>
            <person name="Khouja H.-R."/>
            <person name="Murat C."/>
            <person name="Ohm R."/>
            <person name="Olson A."/>
            <person name="Spatafora J."/>
            <person name="Veneault-Fourrey C."/>
            <person name="Henrissat B."/>
            <person name="Grigoriev I."/>
            <person name="Martin F."/>
            <person name="Perotto S."/>
        </authorList>
    </citation>
    <scope>NUCLEOTIDE SEQUENCE [LARGE SCALE GENOMIC DNA]</scope>
    <source>
        <strain evidence="9 10">UAMH 7357</strain>
    </source>
</reference>
<evidence type="ECO:0000256" key="1">
    <source>
        <dbReference type="ARBA" id="ARBA00004141"/>
    </source>
</evidence>
<keyword evidence="2 7" id="KW-0812">Transmembrane</keyword>
<dbReference type="GO" id="GO:0016020">
    <property type="term" value="C:membrane"/>
    <property type="evidence" value="ECO:0007669"/>
    <property type="project" value="UniProtKB-SubCell"/>
</dbReference>
<dbReference type="InterPro" id="IPR052337">
    <property type="entry name" value="SAT4-like"/>
</dbReference>
<dbReference type="Proteomes" id="UP000235672">
    <property type="component" value="Unassembled WGS sequence"/>
</dbReference>
<keyword evidence="4 7" id="KW-0472">Membrane</keyword>
<feature type="domain" description="Rhodopsin" evidence="8">
    <location>
        <begin position="1"/>
        <end position="72"/>
    </location>
</feature>
<evidence type="ECO:0000313" key="10">
    <source>
        <dbReference type="Proteomes" id="UP000235672"/>
    </source>
</evidence>
<dbReference type="EMBL" id="KZ613466">
    <property type="protein sequence ID" value="PMD27088.1"/>
    <property type="molecule type" value="Genomic_DNA"/>
</dbReference>
<sequence>MPRKQKIALLSVVSLSVLVIIAVIARMVLVSPSESSDGPTWVMVNISTWSFVEVNTALVCVSAPAAKPLIRKAFPAVFTSSNDQSYGRRTHGGTISSRKTRKSHDRSFGVGVEEHGFDNLDSGLRGKSLESSQYGGEVEGN</sequence>
<comment type="similarity">
    <text evidence="5">Belongs to the SAT4 family.</text>
</comment>
<evidence type="ECO:0000256" key="6">
    <source>
        <dbReference type="SAM" id="MobiDB-lite"/>
    </source>
</evidence>
<evidence type="ECO:0000259" key="8">
    <source>
        <dbReference type="Pfam" id="PF20684"/>
    </source>
</evidence>
<name>A0A2J6QLD7_9HELO</name>
<dbReference type="AlphaFoldDB" id="A0A2J6QLD7"/>
<accession>A0A2J6QLD7</accession>
<evidence type="ECO:0000256" key="5">
    <source>
        <dbReference type="ARBA" id="ARBA00038359"/>
    </source>
</evidence>
<keyword evidence="3 7" id="KW-1133">Transmembrane helix</keyword>
<gene>
    <name evidence="9" type="ORF">NA56DRAFT_697244</name>
</gene>
<feature type="region of interest" description="Disordered" evidence="6">
    <location>
        <begin position="82"/>
        <end position="141"/>
    </location>
</feature>
<dbReference type="STRING" id="1745343.A0A2J6QLD7"/>
<evidence type="ECO:0000256" key="7">
    <source>
        <dbReference type="SAM" id="Phobius"/>
    </source>
</evidence>
<comment type="subcellular location">
    <subcellularLocation>
        <location evidence="1">Membrane</location>
        <topology evidence="1">Multi-pass membrane protein</topology>
    </subcellularLocation>
</comment>
<evidence type="ECO:0000256" key="2">
    <source>
        <dbReference type="ARBA" id="ARBA00022692"/>
    </source>
</evidence>
<dbReference type="InterPro" id="IPR049326">
    <property type="entry name" value="Rhodopsin_dom_fungi"/>
</dbReference>
<evidence type="ECO:0000256" key="3">
    <source>
        <dbReference type="ARBA" id="ARBA00022989"/>
    </source>
</evidence>
<evidence type="ECO:0000313" key="9">
    <source>
        <dbReference type="EMBL" id="PMD27088.1"/>
    </source>
</evidence>
<feature type="transmembrane region" description="Helical" evidence="7">
    <location>
        <begin position="41"/>
        <end position="63"/>
    </location>
</feature>
<organism evidence="9 10">
    <name type="scientific">Hyaloscypha hepaticicola</name>
    <dbReference type="NCBI Taxonomy" id="2082293"/>
    <lineage>
        <taxon>Eukaryota</taxon>
        <taxon>Fungi</taxon>
        <taxon>Dikarya</taxon>
        <taxon>Ascomycota</taxon>
        <taxon>Pezizomycotina</taxon>
        <taxon>Leotiomycetes</taxon>
        <taxon>Helotiales</taxon>
        <taxon>Hyaloscyphaceae</taxon>
        <taxon>Hyaloscypha</taxon>
    </lineage>
</organism>
<protein>
    <recommendedName>
        <fullName evidence="8">Rhodopsin domain-containing protein</fullName>
    </recommendedName>
</protein>
<dbReference type="PANTHER" id="PTHR33048">
    <property type="entry name" value="PTH11-LIKE INTEGRAL MEMBRANE PROTEIN (AFU_ORTHOLOGUE AFUA_5G11245)"/>
    <property type="match status" value="1"/>
</dbReference>
<feature type="transmembrane region" description="Helical" evidence="7">
    <location>
        <begin position="7"/>
        <end position="29"/>
    </location>
</feature>
<evidence type="ECO:0000256" key="4">
    <source>
        <dbReference type="ARBA" id="ARBA00023136"/>
    </source>
</evidence>
<dbReference type="PANTHER" id="PTHR33048:SF108">
    <property type="entry name" value="INTEGRAL MEMBRANE PROTEIN"/>
    <property type="match status" value="1"/>
</dbReference>
<dbReference type="Pfam" id="PF20684">
    <property type="entry name" value="Fung_rhodopsin"/>
    <property type="match status" value="1"/>
</dbReference>
<dbReference type="OrthoDB" id="444631at2759"/>
<keyword evidence="10" id="KW-1185">Reference proteome</keyword>
<proteinExistence type="inferred from homology"/>